<dbReference type="Proteomes" id="UP001206692">
    <property type="component" value="Unassembled WGS sequence"/>
</dbReference>
<feature type="transmembrane region" description="Helical" evidence="1">
    <location>
        <begin position="95"/>
        <end position="113"/>
    </location>
</feature>
<organism evidence="3 4">
    <name type="scientific">Megasphaera massiliensis</name>
    <dbReference type="NCBI Taxonomy" id="1232428"/>
    <lineage>
        <taxon>Bacteria</taxon>
        <taxon>Bacillati</taxon>
        <taxon>Bacillota</taxon>
        <taxon>Negativicutes</taxon>
        <taxon>Veillonellales</taxon>
        <taxon>Veillonellaceae</taxon>
        <taxon>Megasphaera</taxon>
    </lineage>
</organism>
<accession>A0ABT1SQ91</accession>
<keyword evidence="1" id="KW-0812">Transmembrane</keyword>
<evidence type="ECO:0000256" key="1">
    <source>
        <dbReference type="SAM" id="Phobius"/>
    </source>
</evidence>
<comment type="caution">
    <text evidence="3">The sequence shown here is derived from an EMBL/GenBank/DDBJ whole genome shotgun (WGS) entry which is preliminary data.</text>
</comment>
<evidence type="ECO:0000313" key="3">
    <source>
        <dbReference type="EMBL" id="MCQ5342028.1"/>
    </source>
</evidence>
<keyword evidence="4" id="KW-1185">Reference proteome</keyword>
<dbReference type="PANTHER" id="PTHR34980:SF3">
    <property type="entry name" value="BLR8105 PROTEIN"/>
    <property type="match status" value="1"/>
</dbReference>
<proteinExistence type="predicted"/>
<keyword evidence="1" id="KW-1133">Transmembrane helix</keyword>
<sequence length="194" mass="21341">MAKYCYKCGAEIKDTAKFCPACGANVAQAAAAAPIPKGASTSSAYTEDRTLEEMFLKKDGRLNRLRYLKRMLAVFGARLATIVILWIILSDSWGNVSAGVEGLITIASLAYVYPEYCLTLRRLKDLNIKDLKMALWFVGIEAMSIIAGTMTVSRRSERKMMFLGIAAIIMFIYMVVKQGTKGTNQYGPDPLGLS</sequence>
<gene>
    <name evidence="3" type="ORF">NE675_03105</name>
</gene>
<dbReference type="EMBL" id="JANGEW010000003">
    <property type="protein sequence ID" value="MCQ5342028.1"/>
    <property type="molecule type" value="Genomic_DNA"/>
</dbReference>
<reference evidence="3 4" key="1">
    <citation type="submission" date="2022-06" db="EMBL/GenBank/DDBJ databases">
        <title>Isolation of gut microbiota from human fecal samples.</title>
        <authorList>
            <person name="Pamer E.G."/>
            <person name="Barat B."/>
            <person name="Waligurski E."/>
            <person name="Medina S."/>
            <person name="Paddock L."/>
            <person name="Mostad J."/>
        </authorList>
    </citation>
    <scope>NUCLEOTIDE SEQUENCE [LARGE SCALE GENOMIC DNA]</scope>
    <source>
        <strain evidence="3 4">DFI.1.1</strain>
    </source>
</reference>
<feature type="transmembrane region" description="Helical" evidence="1">
    <location>
        <begin position="134"/>
        <end position="153"/>
    </location>
</feature>
<name>A0ABT1SQ91_9FIRM</name>
<feature type="domain" description="Zinc-ribbon" evidence="2">
    <location>
        <begin position="4"/>
        <end position="25"/>
    </location>
</feature>
<dbReference type="PANTHER" id="PTHR34980">
    <property type="entry name" value="INNER MEMBRANE PROTEIN-RELATED-RELATED"/>
    <property type="match status" value="1"/>
</dbReference>
<feature type="transmembrane region" description="Helical" evidence="1">
    <location>
        <begin position="71"/>
        <end position="89"/>
    </location>
</feature>
<dbReference type="Pfam" id="PF13240">
    <property type="entry name" value="Zn_Ribbon_1"/>
    <property type="match status" value="1"/>
</dbReference>
<protein>
    <submittedName>
        <fullName evidence="3">DUF805 domain-containing protein</fullName>
    </submittedName>
</protein>
<keyword evidence="1" id="KW-0472">Membrane</keyword>
<feature type="transmembrane region" description="Helical" evidence="1">
    <location>
        <begin position="159"/>
        <end position="176"/>
    </location>
</feature>
<evidence type="ECO:0000259" key="2">
    <source>
        <dbReference type="Pfam" id="PF13240"/>
    </source>
</evidence>
<dbReference type="InterPro" id="IPR026870">
    <property type="entry name" value="Zinc_ribbon_dom"/>
</dbReference>
<evidence type="ECO:0000313" key="4">
    <source>
        <dbReference type="Proteomes" id="UP001206692"/>
    </source>
</evidence>
<dbReference type="InterPro" id="IPR008523">
    <property type="entry name" value="DUF805"/>
</dbReference>
<dbReference type="Pfam" id="PF05656">
    <property type="entry name" value="DUF805"/>
    <property type="match status" value="1"/>
</dbReference>
<dbReference type="RefSeq" id="WP_062411414.1">
    <property type="nucleotide sequence ID" value="NZ_JAJCIO010000003.1"/>
</dbReference>